<accession>A0A915K3V4</accession>
<dbReference type="Proteomes" id="UP000887565">
    <property type="component" value="Unplaced"/>
</dbReference>
<organism evidence="1 2">
    <name type="scientific">Romanomermis culicivorax</name>
    <name type="common">Nematode worm</name>
    <dbReference type="NCBI Taxonomy" id="13658"/>
    <lineage>
        <taxon>Eukaryota</taxon>
        <taxon>Metazoa</taxon>
        <taxon>Ecdysozoa</taxon>
        <taxon>Nematoda</taxon>
        <taxon>Enoplea</taxon>
        <taxon>Dorylaimia</taxon>
        <taxon>Mermithida</taxon>
        <taxon>Mermithoidea</taxon>
        <taxon>Mermithidae</taxon>
        <taxon>Romanomermis</taxon>
    </lineage>
</organism>
<dbReference type="WBParaSite" id="nRc.2.0.1.t32892-RA">
    <property type="protein sequence ID" value="nRc.2.0.1.t32892-RA"/>
    <property type="gene ID" value="nRc.2.0.1.g32892"/>
</dbReference>
<dbReference type="AlphaFoldDB" id="A0A915K3V4"/>
<sequence length="134" mass="15852">MVEEHPEWVDLDELEDDLHLERHDGIKDDDEEEDETSLILVVVELTKAPELVNMRNSSSIFDIYHCIAHEVEIRYLSVKFHLIIEHFYSMTYIRGLCQHLNLRCNILIKLVIFQLPRFYSTGMKAQEVEAVCYN</sequence>
<proteinExistence type="predicted"/>
<evidence type="ECO:0000313" key="2">
    <source>
        <dbReference type="WBParaSite" id="nRc.2.0.1.t32892-RA"/>
    </source>
</evidence>
<reference evidence="2" key="1">
    <citation type="submission" date="2022-11" db="UniProtKB">
        <authorList>
            <consortium name="WormBaseParasite"/>
        </authorList>
    </citation>
    <scope>IDENTIFICATION</scope>
</reference>
<name>A0A915K3V4_ROMCU</name>
<keyword evidence="1" id="KW-1185">Reference proteome</keyword>
<protein>
    <submittedName>
        <fullName evidence="2">Uncharacterized protein</fullName>
    </submittedName>
</protein>
<evidence type="ECO:0000313" key="1">
    <source>
        <dbReference type="Proteomes" id="UP000887565"/>
    </source>
</evidence>